<name>A0A0E9VI44_ANGAN</name>
<protein>
    <submittedName>
        <fullName evidence="1">Uncharacterized protein</fullName>
    </submittedName>
</protein>
<reference evidence="1" key="1">
    <citation type="submission" date="2014-11" db="EMBL/GenBank/DDBJ databases">
        <authorList>
            <person name="Amaro Gonzalez C."/>
        </authorList>
    </citation>
    <scope>NUCLEOTIDE SEQUENCE</scope>
</reference>
<evidence type="ECO:0000313" key="1">
    <source>
        <dbReference type="EMBL" id="JAH76888.1"/>
    </source>
</evidence>
<organism evidence="1">
    <name type="scientific">Anguilla anguilla</name>
    <name type="common">European freshwater eel</name>
    <name type="synonym">Muraena anguilla</name>
    <dbReference type="NCBI Taxonomy" id="7936"/>
    <lineage>
        <taxon>Eukaryota</taxon>
        <taxon>Metazoa</taxon>
        <taxon>Chordata</taxon>
        <taxon>Craniata</taxon>
        <taxon>Vertebrata</taxon>
        <taxon>Euteleostomi</taxon>
        <taxon>Actinopterygii</taxon>
        <taxon>Neopterygii</taxon>
        <taxon>Teleostei</taxon>
        <taxon>Anguilliformes</taxon>
        <taxon>Anguillidae</taxon>
        <taxon>Anguilla</taxon>
    </lineage>
</organism>
<dbReference type="EMBL" id="GBXM01031689">
    <property type="protein sequence ID" value="JAH76888.1"/>
    <property type="molecule type" value="Transcribed_RNA"/>
</dbReference>
<accession>A0A0E9VI44</accession>
<proteinExistence type="predicted"/>
<dbReference type="AlphaFoldDB" id="A0A0E9VI44"/>
<sequence>MPPTGQRFSTPPVPRV</sequence>
<reference evidence="1" key="2">
    <citation type="journal article" date="2015" name="Fish Shellfish Immunol.">
        <title>Early steps in the European eel (Anguilla anguilla)-Vibrio vulnificus interaction in the gills: Role of the RtxA13 toxin.</title>
        <authorList>
            <person name="Callol A."/>
            <person name="Pajuelo D."/>
            <person name="Ebbesson L."/>
            <person name="Teles M."/>
            <person name="MacKenzie S."/>
            <person name="Amaro C."/>
        </authorList>
    </citation>
    <scope>NUCLEOTIDE SEQUENCE</scope>
</reference>